<evidence type="ECO:0000313" key="3">
    <source>
        <dbReference type="EMBL" id="GED70337.1"/>
    </source>
</evidence>
<dbReference type="RefSeq" id="WP_236699960.1">
    <property type="nucleotide sequence ID" value="NZ_BJON01000015.1"/>
</dbReference>
<keyword evidence="1" id="KW-1133">Transmembrane helix</keyword>
<name>A0ABQ0TR46_9BACL</name>
<gene>
    <name evidence="3" type="ORF">BRE01_40390</name>
</gene>
<protein>
    <recommendedName>
        <fullName evidence="2">Protein-glutamine gamma-glutamyltransferase-like C-terminal domain-containing protein</fullName>
    </recommendedName>
</protein>
<comment type="caution">
    <text evidence="3">The sequence shown here is derived from an EMBL/GenBank/DDBJ whole genome shotgun (WGS) entry which is preliminary data.</text>
</comment>
<dbReference type="EMBL" id="BJON01000015">
    <property type="protein sequence ID" value="GED70337.1"/>
    <property type="molecule type" value="Genomic_DNA"/>
</dbReference>
<dbReference type="InterPro" id="IPR025403">
    <property type="entry name" value="TgpA-like_C"/>
</dbReference>
<organism evidence="3 4">
    <name type="scientific">Brevibacillus reuszeri</name>
    <dbReference type="NCBI Taxonomy" id="54915"/>
    <lineage>
        <taxon>Bacteria</taxon>
        <taxon>Bacillati</taxon>
        <taxon>Bacillota</taxon>
        <taxon>Bacilli</taxon>
        <taxon>Bacillales</taxon>
        <taxon>Paenibacillaceae</taxon>
        <taxon>Brevibacillus</taxon>
    </lineage>
</organism>
<keyword evidence="1" id="KW-0472">Membrane</keyword>
<feature type="transmembrane region" description="Helical" evidence="1">
    <location>
        <begin position="67"/>
        <end position="88"/>
    </location>
</feature>
<dbReference type="Pfam" id="PF13559">
    <property type="entry name" value="DUF4129"/>
    <property type="match status" value="1"/>
</dbReference>
<evidence type="ECO:0000256" key="1">
    <source>
        <dbReference type="SAM" id="Phobius"/>
    </source>
</evidence>
<sequence length="214" mass="25721">MNWELLMNRHMSLLQDKQRLQEILSQDEFVSHQADGENLLQKGIRYLIEWLAKLFKWTEVPAGASNAISTGILILAGLGLIFVIYWMTKRIVWEQKRKRSLFVHGEKIRAYTDYLRDAKEQGQAGNWREGERSLFLALLVYLQTREWIRIEKWKTNWEYADELQMNQPLAEELFRRHARTFDQVWYGQTVIDEELFWERLKELEVFCREEGQHG</sequence>
<reference evidence="3 4" key="1">
    <citation type="submission" date="2019-06" db="EMBL/GenBank/DDBJ databases">
        <title>Whole genome shotgun sequence of Brevibacillus reuszeri NBRC 15719.</title>
        <authorList>
            <person name="Hosoyama A."/>
            <person name="Uohara A."/>
            <person name="Ohji S."/>
            <person name="Ichikawa N."/>
        </authorList>
    </citation>
    <scope>NUCLEOTIDE SEQUENCE [LARGE SCALE GENOMIC DNA]</scope>
    <source>
        <strain evidence="3 4">NBRC 15719</strain>
    </source>
</reference>
<dbReference type="Proteomes" id="UP000319578">
    <property type="component" value="Unassembled WGS sequence"/>
</dbReference>
<evidence type="ECO:0000259" key="2">
    <source>
        <dbReference type="Pfam" id="PF13559"/>
    </source>
</evidence>
<keyword evidence="1" id="KW-0812">Transmembrane</keyword>
<feature type="domain" description="Protein-glutamine gamma-glutamyltransferase-like C-terminal" evidence="2">
    <location>
        <begin position="134"/>
        <end position="196"/>
    </location>
</feature>
<evidence type="ECO:0000313" key="4">
    <source>
        <dbReference type="Proteomes" id="UP000319578"/>
    </source>
</evidence>
<keyword evidence="4" id="KW-1185">Reference proteome</keyword>
<proteinExistence type="predicted"/>
<accession>A0ABQ0TR46</accession>